<keyword evidence="2" id="KW-1185">Reference proteome</keyword>
<reference evidence="2" key="1">
    <citation type="journal article" date="2023" name="Nat. Plants">
        <title>Single-cell RNA sequencing provides a high-resolution roadmap for understanding the multicellular compartmentation of specialized metabolism.</title>
        <authorList>
            <person name="Sun S."/>
            <person name="Shen X."/>
            <person name="Li Y."/>
            <person name="Li Y."/>
            <person name="Wang S."/>
            <person name="Li R."/>
            <person name="Zhang H."/>
            <person name="Shen G."/>
            <person name="Guo B."/>
            <person name="Wei J."/>
            <person name="Xu J."/>
            <person name="St-Pierre B."/>
            <person name="Chen S."/>
            <person name="Sun C."/>
        </authorList>
    </citation>
    <scope>NUCLEOTIDE SEQUENCE [LARGE SCALE GENOMIC DNA]</scope>
</reference>
<evidence type="ECO:0000313" key="2">
    <source>
        <dbReference type="Proteomes" id="UP001060085"/>
    </source>
</evidence>
<dbReference type="Proteomes" id="UP001060085">
    <property type="component" value="Linkage Group LG04"/>
</dbReference>
<sequence>MKNGKEMKMIKLEAVGQQPTNSEIYHDEKFSKTKRKISKSKGSKYLVNNFFILNSSETPMHRPSLTNLDDIVQCDSFQEALCVQVKQMKNQHAQEVNVMKEEKDKLQAESVEMREQFHSRFDELMKQQQTQMEEMRRIQEAQYCELCKRLRVKPMEIQSSSGGVYMEHHTIDSDDEDDDAKDEDDQSEEEQDNI</sequence>
<protein>
    <submittedName>
        <fullName evidence="1">Uncharacterized protein</fullName>
    </submittedName>
</protein>
<organism evidence="1 2">
    <name type="scientific">Catharanthus roseus</name>
    <name type="common">Madagascar periwinkle</name>
    <name type="synonym">Vinca rosea</name>
    <dbReference type="NCBI Taxonomy" id="4058"/>
    <lineage>
        <taxon>Eukaryota</taxon>
        <taxon>Viridiplantae</taxon>
        <taxon>Streptophyta</taxon>
        <taxon>Embryophyta</taxon>
        <taxon>Tracheophyta</taxon>
        <taxon>Spermatophyta</taxon>
        <taxon>Magnoliopsida</taxon>
        <taxon>eudicotyledons</taxon>
        <taxon>Gunneridae</taxon>
        <taxon>Pentapetalae</taxon>
        <taxon>asterids</taxon>
        <taxon>lamiids</taxon>
        <taxon>Gentianales</taxon>
        <taxon>Apocynaceae</taxon>
        <taxon>Rauvolfioideae</taxon>
        <taxon>Vinceae</taxon>
        <taxon>Catharanthinae</taxon>
        <taxon>Catharanthus</taxon>
    </lineage>
</organism>
<proteinExistence type="predicted"/>
<comment type="caution">
    <text evidence="1">The sequence shown here is derived from an EMBL/GenBank/DDBJ whole genome shotgun (WGS) entry which is preliminary data.</text>
</comment>
<gene>
    <name evidence="1" type="ORF">M9H77_17417</name>
</gene>
<accession>A0ACC0B4I8</accession>
<dbReference type="EMBL" id="CM044704">
    <property type="protein sequence ID" value="KAI5667564.1"/>
    <property type="molecule type" value="Genomic_DNA"/>
</dbReference>
<evidence type="ECO:0000313" key="1">
    <source>
        <dbReference type="EMBL" id="KAI5667564.1"/>
    </source>
</evidence>
<name>A0ACC0B4I8_CATRO</name>